<proteinExistence type="predicted"/>
<evidence type="ECO:0000256" key="1">
    <source>
        <dbReference type="SAM" id="SignalP"/>
    </source>
</evidence>
<keyword evidence="1" id="KW-0732">Signal</keyword>
<sequence>MKLTVICSVVMVFILAACGSSGNISKRYTYEDKEVFNLIARLEKNPSDREASRLLPESYNAAIQKRKEITNQLNQSAGTGDKYMEMAGEWEVLLQMYKRIRASPAASKALPDPWDPSRAIDNARKLAADEYYDAGMVYMGYNTRQQAQQAYDYFEKASRAYPGYKDVDRLLQAAAARATIRVLVNPVNYNRFGWSYWGFRNDWLQQEMVRDLNARSYKNVRFYTDWELRSQQLVPDRIVDLDFTELFVDQVHSDSRTYRRSKEIETGRTKSVPPKPIYQTVYATVYVNRRYMSSYATLECRIYDRETNRNMLYDRFPDRFDWKQETARYTGDRRALTPGDLALINNRYDDYPPGREQIVERLVRNTYNQLLNRIQSGVSF</sequence>
<protein>
    <recommendedName>
        <fullName evidence="4">Tetratricopeptide repeat protein</fullName>
    </recommendedName>
</protein>
<name>A0ABR7M6Y3_9BACT</name>
<dbReference type="PROSITE" id="PS51257">
    <property type="entry name" value="PROKAR_LIPOPROTEIN"/>
    <property type="match status" value="1"/>
</dbReference>
<dbReference type="EMBL" id="MBUA01000012">
    <property type="protein sequence ID" value="MBC6490768.1"/>
    <property type="molecule type" value="Genomic_DNA"/>
</dbReference>
<keyword evidence="3" id="KW-1185">Reference proteome</keyword>
<reference evidence="2 3" key="1">
    <citation type="submission" date="2016-07" db="EMBL/GenBank/DDBJ databases">
        <title>Genome analysis of Flavihumibacter stibioxidans YS-17.</title>
        <authorList>
            <person name="Shi K."/>
            <person name="Han Y."/>
            <person name="Wang G."/>
        </authorList>
    </citation>
    <scope>NUCLEOTIDE SEQUENCE [LARGE SCALE GENOMIC DNA]</scope>
    <source>
        <strain evidence="2 3">YS-17</strain>
    </source>
</reference>
<accession>A0ABR7M6Y3</accession>
<feature type="chain" id="PRO_5047248876" description="Tetratricopeptide repeat protein" evidence="1">
    <location>
        <begin position="23"/>
        <end position="380"/>
    </location>
</feature>
<evidence type="ECO:0000313" key="3">
    <source>
        <dbReference type="Proteomes" id="UP000765802"/>
    </source>
</evidence>
<gene>
    <name evidence="2" type="ORF">BC349_06970</name>
</gene>
<organism evidence="2 3">
    <name type="scientific">Flavihumibacter stibioxidans</name>
    <dbReference type="NCBI Taxonomy" id="1834163"/>
    <lineage>
        <taxon>Bacteria</taxon>
        <taxon>Pseudomonadati</taxon>
        <taxon>Bacteroidota</taxon>
        <taxon>Chitinophagia</taxon>
        <taxon>Chitinophagales</taxon>
        <taxon>Chitinophagaceae</taxon>
        <taxon>Flavihumibacter</taxon>
    </lineage>
</organism>
<evidence type="ECO:0000313" key="2">
    <source>
        <dbReference type="EMBL" id="MBC6490768.1"/>
    </source>
</evidence>
<comment type="caution">
    <text evidence="2">The sequence shown here is derived from an EMBL/GenBank/DDBJ whole genome shotgun (WGS) entry which is preliminary data.</text>
</comment>
<evidence type="ECO:0008006" key="4">
    <source>
        <dbReference type="Google" id="ProtNLM"/>
    </source>
</evidence>
<dbReference type="RefSeq" id="WP_187256122.1">
    <property type="nucleotide sequence ID" value="NZ_JBHULF010000014.1"/>
</dbReference>
<dbReference type="Proteomes" id="UP000765802">
    <property type="component" value="Unassembled WGS sequence"/>
</dbReference>
<feature type="signal peptide" evidence="1">
    <location>
        <begin position="1"/>
        <end position="22"/>
    </location>
</feature>